<sequence length="129" mass="14315">MNAGLSKIHFVNTTGVSLNDRFTTMTKATVGFGAAPAMVEAPRPRANSVTRATESNRRLVDQWDQLHALQALGVKVRVWFTHITWGWCIRRLIFYVLLVSFTLGCPCYSSRSPAAAAQQLICSTCETDH</sequence>
<dbReference type="AlphaFoldDB" id="A0A182UDC2"/>
<dbReference type="EnsemblMetazoa" id="AMEC018353-RA">
    <property type="protein sequence ID" value="AMEC018353-PA"/>
    <property type="gene ID" value="AMEC018353"/>
</dbReference>
<reference evidence="1" key="2">
    <citation type="submission" date="2020-05" db="UniProtKB">
        <authorList>
            <consortium name="EnsemblMetazoa"/>
        </authorList>
    </citation>
    <scope>IDENTIFICATION</scope>
    <source>
        <strain evidence="1">CM1001059</strain>
    </source>
</reference>
<dbReference type="VEuPathDB" id="VectorBase:AMEC018353"/>
<keyword evidence="2" id="KW-1185">Reference proteome</keyword>
<evidence type="ECO:0000313" key="1">
    <source>
        <dbReference type="EnsemblMetazoa" id="AMEC018353-PA"/>
    </source>
</evidence>
<evidence type="ECO:0000313" key="2">
    <source>
        <dbReference type="Proteomes" id="UP000075902"/>
    </source>
</evidence>
<reference evidence="2" key="1">
    <citation type="submission" date="2014-01" db="EMBL/GenBank/DDBJ databases">
        <title>The Genome Sequence of Anopheles melas CM1001059_A (V2).</title>
        <authorList>
            <consortium name="The Broad Institute Genomics Platform"/>
            <person name="Neafsey D.E."/>
            <person name="Besansky N."/>
            <person name="Howell P."/>
            <person name="Walton C."/>
            <person name="Young S.K."/>
            <person name="Zeng Q."/>
            <person name="Gargeya S."/>
            <person name="Fitzgerald M."/>
            <person name="Haas B."/>
            <person name="Abouelleil A."/>
            <person name="Allen A.W."/>
            <person name="Alvarado L."/>
            <person name="Arachchi H.M."/>
            <person name="Berlin A.M."/>
            <person name="Chapman S.B."/>
            <person name="Gainer-Dewar J."/>
            <person name="Goldberg J."/>
            <person name="Griggs A."/>
            <person name="Gujja S."/>
            <person name="Hansen M."/>
            <person name="Howarth C."/>
            <person name="Imamovic A."/>
            <person name="Ireland A."/>
            <person name="Larimer J."/>
            <person name="McCowan C."/>
            <person name="Murphy C."/>
            <person name="Pearson M."/>
            <person name="Poon T.W."/>
            <person name="Priest M."/>
            <person name="Roberts A."/>
            <person name="Saif S."/>
            <person name="Shea T."/>
            <person name="Sisk P."/>
            <person name="Sykes S."/>
            <person name="Wortman J."/>
            <person name="Nusbaum C."/>
            <person name="Birren B."/>
        </authorList>
    </citation>
    <scope>NUCLEOTIDE SEQUENCE [LARGE SCALE GENOMIC DNA]</scope>
    <source>
        <strain evidence="2">CM1001059</strain>
    </source>
</reference>
<proteinExistence type="predicted"/>
<protein>
    <submittedName>
        <fullName evidence="1">Uncharacterized protein</fullName>
    </submittedName>
</protein>
<organism evidence="1 2">
    <name type="scientific">Anopheles melas</name>
    <dbReference type="NCBI Taxonomy" id="34690"/>
    <lineage>
        <taxon>Eukaryota</taxon>
        <taxon>Metazoa</taxon>
        <taxon>Ecdysozoa</taxon>
        <taxon>Arthropoda</taxon>
        <taxon>Hexapoda</taxon>
        <taxon>Insecta</taxon>
        <taxon>Pterygota</taxon>
        <taxon>Neoptera</taxon>
        <taxon>Endopterygota</taxon>
        <taxon>Diptera</taxon>
        <taxon>Nematocera</taxon>
        <taxon>Culicoidea</taxon>
        <taxon>Culicidae</taxon>
        <taxon>Anophelinae</taxon>
        <taxon>Anopheles</taxon>
    </lineage>
</organism>
<name>A0A182UDC2_9DIPT</name>
<accession>A0A182UDC2</accession>
<dbReference type="STRING" id="34690.A0A182UDC2"/>
<dbReference type="Proteomes" id="UP000075902">
    <property type="component" value="Unassembled WGS sequence"/>
</dbReference>